<sequence>MLVVGNAAPTLDTVMSAVTLRGPAAAVAHLLATARVSGVRVNRTKLSELLYLADLRAVENGLPPGSGVEWRWRDRGPHSRRLAEVEEDLREAGIILVEDKADPFAGHRECLVHLVDTPRTDIDAEFAEIVNGVLADYGRWSAGQLRDLACQTPPMQEALKRRQRDVRLDLAGGPPLPDLGSGLARLRRWARGNPLPDDEPGGIGDLAEEVDQLADHRADATRHLLED</sequence>
<keyword evidence="2" id="KW-1185">Reference proteome</keyword>
<name>A0A8J3WTB0_9ACTN</name>
<organism evidence="1 2">
    <name type="scientific">Planobispora takensis</name>
    <dbReference type="NCBI Taxonomy" id="1367882"/>
    <lineage>
        <taxon>Bacteria</taxon>
        <taxon>Bacillati</taxon>
        <taxon>Actinomycetota</taxon>
        <taxon>Actinomycetes</taxon>
        <taxon>Streptosporangiales</taxon>
        <taxon>Streptosporangiaceae</taxon>
        <taxon>Planobispora</taxon>
    </lineage>
</organism>
<comment type="caution">
    <text evidence="1">The sequence shown here is derived from an EMBL/GenBank/DDBJ whole genome shotgun (WGS) entry which is preliminary data.</text>
</comment>
<gene>
    <name evidence="1" type="ORF">Pta02_07700</name>
</gene>
<evidence type="ECO:0000313" key="2">
    <source>
        <dbReference type="Proteomes" id="UP000634476"/>
    </source>
</evidence>
<dbReference type="Proteomes" id="UP000634476">
    <property type="component" value="Unassembled WGS sequence"/>
</dbReference>
<dbReference type="EMBL" id="BOOK01000004">
    <property type="protein sequence ID" value="GIH98761.1"/>
    <property type="molecule type" value="Genomic_DNA"/>
</dbReference>
<evidence type="ECO:0000313" key="1">
    <source>
        <dbReference type="EMBL" id="GIH98761.1"/>
    </source>
</evidence>
<reference evidence="1" key="1">
    <citation type="submission" date="2021-01" db="EMBL/GenBank/DDBJ databases">
        <title>Whole genome shotgun sequence of Planobispora takensis NBRC 109077.</title>
        <authorList>
            <person name="Komaki H."/>
            <person name="Tamura T."/>
        </authorList>
    </citation>
    <scope>NUCLEOTIDE SEQUENCE</scope>
    <source>
        <strain evidence="1">NBRC 109077</strain>
    </source>
</reference>
<dbReference type="AlphaFoldDB" id="A0A8J3WTB0"/>
<protein>
    <recommendedName>
        <fullName evidence="3">DUF4065 domain-containing protein</fullName>
    </recommendedName>
</protein>
<accession>A0A8J3WTB0</accession>
<proteinExistence type="predicted"/>
<dbReference type="RefSeq" id="WP_203873231.1">
    <property type="nucleotide sequence ID" value="NZ_BOOK01000004.1"/>
</dbReference>
<evidence type="ECO:0008006" key="3">
    <source>
        <dbReference type="Google" id="ProtNLM"/>
    </source>
</evidence>